<gene>
    <name evidence="2" type="ORF">PPACK8108_LOCUS19313</name>
</gene>
<keyword evidence="3" id="KW-1185">Reference proteome</keyword>
<protein>
    <submittedName>
        <fullName evidence="2">Uncharacterized protein</fullName>
    </submittedName>
</protein>
<organism evidence="2 3">
    <name type="scientific">Phakopsora pachyrhizi</name>
    <name type="common">Asian soybean rust disease fungus</name>
    <dbReference type="NCBI Taxonomy" id="170000"/>
    <lineage>
        <taxon>Eukaryota</taxon>
        <taxon>Fungi</taxon>
        <taxon>Dikarya</taxon>
        <taxon>Basidiomycota</taxon>
        <taxon>Pucciniomycotina</taxon>
        <taxon>Pucciniomycetes</taxon>
        <taxon>Pucciniales</taxon>
        <taxon>Phakopsoraceae</taxon>
        <taxon>Phakopsora</taxon>
    </lineage>
</organism>
<name>A0AAV0BEP5_PHAPC</name>
<dbReference type="EMBL" id="CALTRL010005690">
    <property type="protein sequence ID" value="CAH7684876.1"/>
    <property type="molecule type" value="Genomic_DNA"/>
</dbReference>
<reference evidence="2" key="1">
    <citation type="submission" date="2022-06" db="EMBL/GenBank/DDBJ databases">
        <authorList>
            <consortium name="SYNGENTA / RWTH Aachen University"/>
        </authorList>
    </citation>
    <scope>NUCLEOTIDE SEQUENCE</scope>
</reference>
<evidence type="ECO:0000313" key="2">
    <source>
        <dbReference type="EMBL" id="CAH7684876.1"/>
    </source>
</evidence>
<comment type="caution">
    <text evidence="2">The sequence shown here is derived from an EMBL/GenBank/DDBJ whole genome shotgun (WGS) entry which is preliminary data.</text>
</comment>
<accession>A0AAV0BEP5</accession>
<proteinExistence type="predicted"/>
<sequence>MRLLMYDSSTHNSSVPTGYHGVFLSTAQDTEIQTSKTWIRRCESCMATLGTPNNKDAFGKEKNISGGYTINASLESCRGQAKYIKLEKLFADAAFLTEFVLIVFESGFLESGETQSEVCKAENICLSPQSHIPNQRFSSPLSSIELPTRIESGSTKNDIDRHQQEQNEDIVKSVCGGDYNEDDLDFELDEMDNSVCGVQRAADHLTLEDIVNSSGSSQVVCLPDQLTKKHRTSQKPKLPKNKSSRSGLDDQQTKNATEETTSIPQIKKGVHKVLITSTPYTTYPALLLCIYSNSIAWVPLRSTWQVYQEQMQLKGKAVNH</sequence>
<feature type="compositionally biased region" description="Polar residues" evidence="1">
    <location>
        <begin position="253"/>
        <end position="262"/>
    </location>
</feature>
<feature type="region of interest" description="Disordered" evidence="1">
    <location>
        <begin position="226"/>
        <end position="262"/>
    </location>
</feature>
<evidence type="ECO:0000256" key="1">
    <source>
        <dbReference type="SAM" id="MobiDB-lite"/>
    </source>
</evidence>
<dbReference type="AlphaFoldDB" id="A0AAV0BEP5"/>
<dbReference type="Proteomes" id="UP001153365">
    <property type="component" value="Unassembled WGS sequence"/>
</dbReference>
<feature type="compositionally biased region" description="Basic residues" evidence="1">
    <location>
        <begin position="228"/>
        <end position="243"/>
    </location>
</feature>
<evidence type="ECO:0000313" key="3">
    <source>
        <dbReference type="Proteomes" id="UP001153365"/>
    </source>
</evidence>